<gene>
    <name evidence="1" type="ORF">M9H77_20406</name>
</gene>
<dbReference type="EMBL" id="CM044705">
    <property type="protein sequence ID" value="KAI5661083.1"/>
    <property type="molecule type" value="Genomic_DNA"/>
</dbReference>
<name>A0ACC0AMB0_CATRO</name>
<keyword evidence="2" id="KW-1185">Reference proteome</keyword>
<reference evidence="2" key="1">
    <citation type="journal article" date="2023" name="Nat. Plants">
        <title>Single-cell RNA sequencing provides a high-resolution roadmap for understanding the multicellular compartmentation of specialized metabolism.</title>
        <authorList>
            <person name="Sun S."/>
            <person name="Shen X."/>
            <person name="Li Y."/>
            <person name="Li Y."/>
            <person name="Wang S."/>
            <person name="Li R."/>
            <person name="Zhang H."/>
            <person name="Shen G."/>
            <person name="Guo B."/>
            <person name="Wei J."/>
            <person name="Xu J."/>
            <person name="St-Pierre B."/>
            <person name="Chen S."/>
            <person name="Sun C."/>
        </authorList>
    </citation>
    <scope>NUCLEOTIDE SEQUENCE [LARGE SCALE GENOMIC DNA]</scope>
</reference>
<comment type="caution">
    <text evidence="1">The sequence shown here is derived from an EMBL/GenBank/DDBJ whole genome shotgun (WGS) entry which is preliminary data.</text>
</comment>
<sequence>MDTVSSLIYILFFLSTALLSYHYLLKKPLARRQPRLRLPPGSMGWPFIGETLQLYSQDPNVFFSQKQKRYGNVFKTHILGCPCVMLASPEASRFVLVTHAHLFKPTYPKSKEIMIGPSALFFHEGEYHTRLRKIVQSSLSLEALRKLVPDIETIANSCLKSWANNGLVLNTFREMKKFSFEVGILAIFGHLDSKFKNALKENYSIVDSGYNSFPTNLPGTAYHKALKARKRLGELIREIIRERREKKLLDKDLLGHLLNFRDERGQTLSEDEIADNIIGVLFAAQDTTASALTWILKYLHDDQKLLEAVKAEQKAIQASNDGGKQPLTWSQTRNMPLTYKVILESLRMASIISFTFREAVVDVEYDGFLIPKGWKVMPLFRNIHHNPEYFVEPKNFDPSRFEVAPKPNTFLPFGSGAHACPGNELAKLEMLIVIHHLVTKYRWEVVGSKGQVEYSPFPVPQGGLPAKFHEGTASSQ</sequence>
<evidence type="ECO:0000313" key="1">
    <source>
        <dbReference type="EMBL" id="KAI5661083.1"/>
    </source>
</evidence>
<dbReference type="Proteomes" id="UP001060085">
    <property type="component" value="Linkage Group LG05"/>
</dbReference>
<protein>
    <submittedName>
        <fullName evidence="1">Uncharacterized protein</fullName>
    </submittedName>
</protein>
<organism evidence="1 2">
    <name type="scientific">Catharanthus roseus</name>
    <name type="common">Madagascar periwinkle</name>
    <name type="synonym">Vinca rosea</name>
    <dbReference type="NCBI Taxonomy" id="4058"/>
    <lineage>
        <taxon>Eukaryota</taxon>
        <taxon>Viridiplantae</taxon>
        <taxon>Streptophyta</taxon>
        <taxon>Embryophyta</taxon>
        <taxon>Tracheophyta</taxon>
        <taxon>Spermatophyta</taxon>
        <taxon>Magnoliopsida</taxon>
        <taxon>eudicotyledons</taxon>
        <taxon>Gunneridae</taxon>
        <taxon>Pentapetalae</taxon>
        <taxon>asterids</taxon>
        <taxon>lamiids</taxon>
        <taxon>Gentianales</taxon>
        <taxon>Apocynaceae</taxon>
        <taxon>Rauvolfioideae</taxon>
        <taxon>Vinceae</taxon>
        <taxon>Catharanthinae</taxon>
        <taxon>Catharanthus</taxon>
    </lineage>
</organism>
<accession>A0ACC0AMB0</accession>
<evidence type="ECO:0000313" key="2">
    <source>
        <dbReference type="Proteomes" id="UP001060085"/>
    </source>
</evidence>
<proteinExistence type="predicted"/>